<dbReference type="AlphaFoldDB" id="A0A6J4V9Y0"/>
<dbReference type="PROSITE" id="PS50042">
    <property type="entry name" value="CNMP_BINDING_3"/>
    <property type="match status" value="1"/>
</dbReference>
<evidence type="ECO:0000313" key="8">
    <source>
        <dbReference type="EMBL" id="CAA9572941.1"/>
    </source>
</evidence>
<sequence length="502" mass="52297">MADLAAPAPTDTAPSPVAVRRTALFPTLADGQIAALAARGEEVRLDPGERLFAEGGPLDSFYVVLEGAVRITKGAGDLATTLTTHGPAEFVGELAVLTGEPSVASAHAAVPSRLVRVPAEAFRRVLLERPDLADAVLGAMTRRLQDAELMVRQREKLASLGALAAGLAHELNNPASAARRAAGQLEATVEEQEARAAELRRLGLPAAAWEDLLAVRARALPGVGGDPLARSDAEDALGAWLDERGITGSWALAPGLVAAGLDAVALDAVAEVVPPVALGAALGWLAAALSTRELVGEVTQSTGRIAELVDAARGYTYLDQAPRQEIDVHDGLESTLAILGHRLRDTRVLRDYDRSLPRLCAYGAELNQVWTNLLDNALIATGGAGTVRLRTAREGDRLLVEVGDDGPGIPSALHTRIFEPFFTTRPPGEGVGLGLDIARRIVVDRHGGEIAADSVPGDTLLRVWLPIPPAEEAPRGESPGSDVDRVSGADGATASVSAPSPP</sequence>
<dbReference type="PANTHER" id="PTHR43065:SF48">
    <property type="entry name" value="HISTIDINE KINASE"/>
    <property type="match status" value="1"/>
</dbReference>
<evidence type="ECO:0000259" key="7">
    <source>
        <dbReference type="PROSITE" id="PS50109"/>
    </source>
</evidence>
<dbReference type="Pfam" id="PF02518">
    <property type="entry name" value="HATPase_c"/>
    <property type="match status" value="1"/>
</dbReference>
<dbReference type="SUPFAM" id="SSF51206">
    <property type="entry name" value="cAMP-binding domain-like"/>
    <property type="match status" value="1"/>
</dbReference>
<evidence type="ECO:0000256" key="2">
    <source>
        <dbReference type="ARBA" id="ARBA00012438"/>
    </source>
</evidence>
<dbReference type="CDD" id="cd00038">
    <property type="entry name" value="CAP_ED"/>
    <property type="match status" value="1"/>
</dbReference>
<dbReference type="Gene3D" id="2.60.120.10">
    <property type="entry name" value="Jelly Rolls"/>
    <property type="match status" value="1"/>
</dbReference>
<dbReference type="InterPro" id="IPR005467">
    <property type="entry name" value="His_kinase_dom"/>
</dbReference>
<feature type="region of interest" description="Disordered" evidence="5">
    <location>
        <begin position="470"/>
        <end position="502"/>
    </location>
</feature>
<evidence type="ECO:0000256" key="1">
    <source>
        <dbReference type="ARBA" id="ARBA00000085"/>
    </source>
</evidence>
<dbReference type="PRINTS" id="PR00344">
    <property type="entry name" value="BCTRLSENSOR"/>
</dbReference>
<feature type="coiled-coil region" evidence="4">
    <location>
        <begin position="175"/>
        <end position="202"/>
    </location>
</feature>
<dbReference type="InterPro" id="IPR018490">
    <property type="entry name" value="cNMP-bd_dom_sf"/>
</dbReference>
<reference evidence="8" key="1">
    <citation type="submission" date="2020-02" db="EMBL/GenBank/DDBJ databases">
        <authorList>
            <person name="Meier V. D."/>
        </authorList>
    </citation>
    <scope>NUCLEOTIDE SEQUENCE</scope>
    <source>
        <strain evidence="8">AVDCRST_MAG49</strain>
    </source>
</reference>
<comment type="catalytic activity">
    <reaction evidence="1">
        <text>ATP + protein L-histidine = ADP + protein N-phospho-L-histidine.</text>
        <dbReference type="EC" id="2.7.13.3"/>
    </reaction>
</comment>
<dbReference type="Gene3D" id="1.10.287.130">
    <property type="match status" value="1"/>
</dbReference>
<dbReference type="InterPro" id="IPR000595">
    <property type="entry name" value="cNMP-bd_dom"/>
</dbReference>
<dbReference type="InterPro" id="IPR036890">
    <property type="entry name" value="HATPase_C_sf"/>
</dbReference>
<dbReference type="Pfam" id="PF00027">
    <property type="entry name" value="cNMP_binding"/>
    <property type="match status" value="1"/>
</dbReference>
<dbReference type="CDD" id="cd00082">
    <property type="entry name" value="HisKA"/>
    <property type="match status" value="1"/>
</dbReference>
<evidence type="ECO:0000256" key="4">
    <source>
        <dbReference type="SAM" id="Coils"/>
    </source>
</evidence>
<keyword evidence="4" id="KW-0175">Coiled coil</keyword>
<dbReference type="SUPFAM" id="SSF55874">
    <property type="entry name" value="ATPase domain of HSP90 chaperone/DNA topoisomerase II/histidine kinase"/>
    <property type="match status" value="1"/>
</dbReference>
<feature type="domain" description="Histidine kinase" evidence="7">
    <location>
        <begin position="267"/>
        <end position="469"/>
    </location>
</feature>
<evidence type="ECO:0000259" key="6">
    <source>
        <dbReference type="PROSITE" id="PS50042"/>
    </source>
</evidence>
<organism evidence="8">
    <name type="scientific">uncultured Thermomicrobiales bacterium</name>
    <dbReference type="NCBI Taxonomy" id="1645740"/>
    <lineage>
        <taxon>Bacteria</taxon>
        <taxon>Pseudomonadati</taxon>
        <taxon>Thermomicrobiota</taxon>
        <taxon>Thermomicrobia</taxon>
        <taxon>Thermomicrobiales</taxon>
        <taxon>environmental samples</taxon>
    </lineage>
</organism>
<dbReference type="Gene3D" id="3.30.565.10">
    <property type="entry name" value="Histidine kinase-like ATPase, C-terminal domain"/>
    <property type="match status" value="1"/>
</dbReference>
<feature type="domain" description="Cyclic nucleotide-binding" evidence="6">
    <location>
        <begin position="24"/>
        <end position="143"/>
    </location>
</feature>
<dbReference type="GO" id="GO:0000155">
    <property type="term" value="F:phosphorelay sensor kinase activity"/>
    <property type="evidence" value="ECO:0007669"/>
    <property type="project" value="InterPro"/>
</dbReference>
<name>A0A6J4V9Y0_9BACT</name>
<dbReference type="EC" id="2.7.13.3" evidence="2"/>
<dbReference type="InterPro" id="IPR004358">
    <property type="entry name" value="Sig_transdc_His_kin-like_C"/>
</dbReference>
<dbReference type="InterPro" id="IPR014710">
    <property type="entry name" value="RmlC-like_jellyroll"/>
</dbReference>
<dbReference type="SMART" id="SM00100">
    <property type="entry name" value="cNMP"/>
    <property type="match status" value="1"/>
</dbReference>
<dbReference type="EMBL" id="CADCWG010000269">
    <property type="protein sequence ID" value="CAA9572941.1"/>
    <property type="molecule type" value="Genomic_DNA"/>
</dbReference>
<gene>
    <name evidence="8" type="ORF">AVDCRST_MAG49-3828</name>
</gene>
<dbReference type="PROSITE" id="PS50109">
    <property type="entry name" value="HIS_KIN"/>
    <property type="match status" value="1"/>
</dbReference>
<accession>A0A6J4V9Y0</accession>
<dbReference type="InterPro" id="IPR003594">
    <property type="entry name" value="HATPase_dom"/>
</dbReference>
<keyword evidence="3" id="KW-0597">Phosphoprotein</keyword>
<dbReference type="SMART" id="SM00387">
    <property type="entry name" value="HATPase_c"/>
    <property type="match status" value="1"/>
</dbReference>
<dbReference type="PANTHER" id="PTHR43065">
    <property type="entry name" value="SENSOR HISTIDINE KINASE"/>
    <property type="match status" value="1"/>
</dbReference>
<evidence type="ECO:0000256" key="5">
    <source>
        <dbReference type="SAM" id="MobiDB-lite"/>
    </source>
</evidence>
<evidence type="ECO:0000256" key="3">
    <source>
        <dbReference type="ARBA" id="ARBA00022553"/>
    </source>
</evidence>
<proteinExistence type="predicted"/>
<dbReference type="InterPro" id="IPR003661">
    <property type="entry name" value="HisK_dim/P_dom"/>
</dbReference>
<protein>
    <recommendedName>
        <fullName evidence="2">histidine kinase</fullName>
        <ecNumber evidence="2">2.7.13.3</ecNumber>
    </recommendedName>
</protein>